<dbReference type="WBParaSite" id="Hba_07296">
    <property type="protein sequence ID" value="Hba_07296"/>
    <property type="gene ID" value="Hba_07296"/>
</dbReference>
<sequence length="50" mass="5612">MIYLDEATVLDDPRISAFITREGMGSIHESVTSDTQVKTRISCCISFENM</sequence>
<proteinExistence type="predicted"/>
<accession>A0A1I7WQC7</accession>
<reference evidence="2" key="1">
    <citation type="submission" date="2016-11" db="UniProtKB">
        <authorList>
            <consortium name="WormBaseParasite"/>
        </authorList>
    </citation>
    <scope>IDENTIFICATION</scope>
</reference>
<dbReference type="AlphaFoldDB" id="A0A1I7WQC7"/>
<organism evidence="1 2">
    <name type="scientific">Heterorhabditis bacteriophora</name>
    <name type="common">Entomopathogenic nematode worm</name>
    <dbReference type="NCBI Taxonomy" id="37862"/>
    <lineage>
        <taxon>Eukaryota</taxon>
        <taxon>Metazoa</taxon>
        <taxon>Ecdysozoa</taxon>
        <taxon>Nematoda</taxon>
        <taxon>Chromadorea</taxon>
        <taxon>Rhabditida</taxon>
        <taxon>Rhabditina</taxon>
        <taxon>Rhabditomorpha</taxon>
        <taxon>Strongyloidea</taxon>
        <taxon>Heterorhabditidae</taxon>
        <taxon>Heterorhabditis</taxon>
    </lineage>
</organism>
<evidence type="ECO:0000313" key="1">
    <source>
        <dbReference type="Proteomes" id="UP000095283"/>
    </source>
</evidence>
<evidence type="ECO:0000313" key="2">
    <source>
        <dbReference type="WBParaSite" id="Hba_07296"/>
    </source>
</evidence>
<protein>
    <submittedName>
        <fullName evidence="2">ABC transporter ATP-binding protein</fullName>
    </submittedName>
</protein>
<keyword evidence="1" id="KW-1185">Reference proteome</keyword>
<name>A0A1I7WQC7_HETBA</name>
<dbReference type="Proteomes" id="UP000095283">
    <property type="component" value="Unplaced"/>
</dbReference>